<dbReference type="GO" id="GO:0000774">
    <property type="term" value="F:adenyl-nucleotide exchange factor activity"/>
    <property type="evidence" value="ECO:0007669"/>
    <property type="project" value="InterPro"/>
</dbReference>
<dbReference type="PANTHER" id="PTHR21237:SF23">
    <property type="entry name" value="GRPE PROTEIN HOMOLOG, MITOCHONDRIAL"/>
    <property type="match status" value="1"/>
</dbReference>
<dbReference type="GO" id="GO:0006457">
    <property type="term" value="P:protein folding"/>
    <property type="evidence" value="ECO:0007669"/>
    <property type="project" value="InterPro"/>
</dbReference>
<dbReference type="InterPro" id="IPR013805">
    <property type="entry name" value="GrpE_CC"/>
</dbReference>
<keyword evidence="3" id="KW-0963">Cytoplasm</keyword>
<comment type="caution">
    <text evidence="5">The sequence shown here is derived from an EMBL/GenBank/DDBJ whole genome shotgun (WGS) entry which is preliminary data.</text>
</comment>
<evidence type="ECO:0000256" key="1">
    <source>
        <dbReference type="ARBA" id="ARBA00009054"/>
    </source>
</evidence>
<dbReference type="Proteomes" id="UP000033995">
    <property type="component" value="Unassembled WGS sequence"/>
</dbReference>
<dbReference type="InterPro" id="IPR000740">
    <property type="entry name" value="GrpE"/>
</dbReference>
<dbReference type="GO" id="GO:0042803">
    <property type="term" value="F:protein homodimerization activity"/>
    <property type="evidence" value="ECO:0007669"/>
    <property type="project" value="InterPro"/>
</dbReference>
<dbReference type="PANTHER" id="PTHR21237">
    <property type="entry name" value="GRPE PROTEIN"/>
    <property type="match status" value="1"/>
</dbReference>
<evidence type="ECO:0000313" key="6">
    <source>
        <dbReference type="Proteomes" id="UP000033995"/>
    </source>
</evidence>
<dbReference type="SUPFAM" id="SSF58014">
    <property type="entry name" value="Coiled-coil domain of nucleotide exchange factor GrpE"/>
    <property type="match status" value="1"/>
</dbReference>
<dbReference type="GO" id="GO:0051082">
    <property type="term" value="F:unfolded protein binding"/>
    <property type="evidence" value="ECO:0007669"/>
    <property type="project" value="TreeGrafter"/>
</dbReference>
<gene>
    <name evidence="3" type="primary">grpE</name>
    <name evidence="5" type="ORF">UR38_C0003G0052</name>
</gene>
<comment type="subunit">
    <text evidence="3">Homodimer.</text>
</comment>
<proteinExistence type="inferred from homology"/>
<reference evidence="5 6" key="1">
    <citation type="journal article" date="2015" name="Nature">
        <title>rRNA introns, odd ribosomes, and small enigmatic genomes across a large radiation of phyla.</title>
        <authorList>
            <person name="Brown C.T."/>
            <person name="Hug L.A."/>
            <person name="Thomas B.C."/>
            <person name="Sharon I."/>
            <person name="Castelle C.J."/>
            <person name="Singh A."/>
            <person name="Wilkins M.J."/>
            <person name="Williams K.H."/>
            <person name="Banfield J.F."/>
        </authorList>
    </citation>
    <scope>NUCLEOTIDE SEQUENCE [LARGE SCALE GENOMIC DNA]</scope>
</reference>
<keyword evidence="2 3" id="KW-0143">Chaperone</keyword>
<comment type="function">
    <text evidence="3">Participates actively in the response to hyperosmotic and heat shock by preventing the aggregation of stress-denatured proteins, in association with DnaK and GrpE. It is the nucleotide exchange factor for DnaK and may function as a thermosensor. Unfolded proteins bind initially to DnaJ; upon interaction with the DnaJ-bound protein, DnaK hydrolyzes its bound ATP, resulting in the formation of a stable complex. GrpE releases ADP from DnaK; ATP binding to DnaK triggers the release of the substrate protein, thus completing the reaction cycle. Several rounds of ATP-dependent interactions between DnaJ, DnaK and GrpE are required for fully efficient folding.</text>
</comment>
<dbReference type="Gene3D" id="3.90.20.20">
    <property type="match status" value="1"/>
</dbReference>
<dbReference type="HAMAP" id="MF_01151">
    <property type="entry name" value="GrpE"/>
    <property type="match status" value="1"/>
</dbReference>
<dbReference type="AlphaFoldDB" id="A0A0G0CWB0"/>
<dbReference type="GO" id="GO:0051087">
    <property type="term" value="F:protein-folding chaperone binding"/>
    <property type="evidence" value="ECO:0007669"/>
    <property type="project" value="InterPro"/>
</dbReference>
<protein>
    <recommendedName>
        <fullName evidence="3">Protein GrpE</fullName>
    </recommendedName>
    <alternativeName>
        <fullName evidence="3">HSP-70 cofactor</fullName>
    </alternativeName>
</protein>
<evidence type="ECO:0000313" key="5">
    <source>
        <dbReference type="EMBL" id="KKP47647.1"/>
    </source>
</evidence>
<dbReference type="EMBL" id="LBOZ01000003">
    <property type="protein sequence ID" value="KKP47647.1"/>
    <property type="molecule type" value="Genomic_DNA"/>
</dbReference>
<keyword evidence="3" id="KW-0346">Stress response</keyword>
<accession>A0A0G0CWB0</accession>
<dbReference type="Gene3D" id="2.30.22.10">
    <property type="entry name" value="Head domain of nucleotide exchange factor GrpE"/>
    <property type="match status" value="1"/>
</dbReference>
<sequence>MTTKNQKIKDSKTQIVDSEELGNMKNQLARAMADYANLVKRTDEERGTMYKLTSISYVLKLLPILDNLREAQKHLSDTGIAIIVGQLEAILKEDGFSEIKPQAGEMFNETLHEAIDTLETEVEKDNNIISEVCLTGWKMGDEVVRFAKVKVFNKKI</sequence>
<evidence type="ECO:0000256" key="4">
    <source>
        <dbReference type="RuleBase" id="RU004478"/>
    </source>
</evidence>
<evidence type="ECO:0000256" key="2">
    <source>
        <dbReference type="ARBA" id="ARBA00023186"/>
    </source>
</evidence>
<dbReference type="SUPFAM" id="SSF51064">
    <property type="entry name" value="Head domain of nucleotide exchange factor GrpE"/>
    <property type="match status" value="1"/>
</dbReference>
<dbReference type="Pfam" id="PF01025">
    <property type="entry name" value="GrpE"/>
    <property type="match status" value="1"/>
</dbReference>
<comment type="similarity">
    <text evidence="1 3 4">Belongs to the GrpE family.</text>
</comment>
<evidence type="ECO:0000256" key="3">
    <source>
        <dbReference type="HAMAP-Rule" id="MF_01151"/>
    </source>
</evidence>
<dbReference type="InterPro" id="IPR009012">
    <property type="entry name" value="GrpE_head"/>
</dbReference>
<name>A0A0G0CWB0_9BACT</name>
<comment type="subcellular location">
    <subcellularLocation>
        <location evidence="3">Cytoplasm</location>
    </subcellularLocation>
</comment>
<dbReference type="PRINTS" id="PR00773">
    <property type="entry name" value="GRPEPROTEIN"/>
</dbReference>
<organism evidence="5 6">
    <name type="scientific">Candidatus Woesebacteria bacterium GW2011_GWA2_33_28</name>
    <dbReference type="NCBI Taxonomy" id="1618561"/>
    <lineage>
        <taxon>Bacteria</taxon>
        <taxon>Candidatus Woeseibacteriota</taxon>
    </lineage>
</organism>
<dbReference type="GO" id="GO:0005737">
    <property type="term" value="C:cytoplasm"/>
    <property type="evidence" value="ECO:0007669"/>
    <property type="project" value="UniProtKB-SubCell"/>
</dbReference>